<accession>A0A445DDE8</accession>
<name>A0A445DDE8_ARAHY</name>
<dbReference type="AlphaFoldDB" id="A0A445DDE8"/>
<dbReference type="SUPFAM" id="SSF57095">
    <property type="entry name" value="Scorpion toxin-like"/>
    <property type="match status" value="1"/>
</dbReference>
<dbReference type="EMBL" id="SDMP01000004">
    <property type="protein sequence ID" value="RYR61193.1"/>
    <property type="molecule type" value="Genomic_DNA"/>
</dbReference>
<evidence type="ECO:0000256" key="1">
    <source>
        <dbReference type="SAM" id="SignalP"/>
    </source>
</evidence>
<dbReference type="InterPro" id="IPR036574">
    <property type="entry name" value="Scorpion_toxin-like_sf"/>
</dbReference>
<gene>
    <name evidence="2" type="ORF">Ahy_A04g018321</name>
</gene>
<keyword evidence="3" id="KW-1185">Reference proteome</keyword>
<dbReference type="Gramene" id="arahy.Tifrunner.gnm2.ann2.Ah04g343900.1">
    <property type="protein sequence ID" value="arahy.Tifrunner.gnm2.ann2.Ah04g343900.1-CDS"/>
    <property type="gene ID" value="arahy.Tifrunner.gnm2.ann2.Ah04g343900"/>
</dbReference>
<organism evidence="2 3">
    <name type="scientific">Arachis hypogaea</name>
    <name type="common">Peanut</name>
    <dbReference type="NCBI Taxonomy" id="3818"/>
    <lineage>
        <taxon>Eukaryota</taxon>
        <taxon>Viridiplantae</taxon>
        <taxon>Streptophyta</taxon>
        <taxon>Embryophyta</taxon>
        <taxon>Tracheophyta</taxon>
        <taxon>Spermatophyta</taxon>
        <taxon>Magnoliopsida</taxon>
        <taxon>eudicotyledons</taxon>
        <taxon>Gunneridae</taxon>
        <taxon>Pentapetalae</taxon>
        <taxon>rosids</taxon>
        <taxon>fabids</taxon>
        <taxon>Fabales</taxon>
        <taxon>Fabaceae</taxon>
        <taxon>Papilionoideae</taxon>
        <taxon>50 kb inversion clade</taxon>
        <taxon>dalbergioids sensu lato</taxon>
        <taxon>Dalbergieae</taxon>
        <taxon>Pterocarpus clade</taxon>
        <taxon>Arachis</taxon>
    </lineage>
</organism>
<evidence type="ECO:0000313" key="3">
    <source>
        <dbReference type="Proteomes" id="UP000289738"/>
    </source>
</evidence>
<sequence length="81" mass="9074">MKAFTYVLISLLVFSIGIGNERLMKVTESVSNHCTQTLNSEICVADHQCEDICKNRFGRLASGFCINSKCMCQYPPPCHNL</sequence>
<dbReference type="Proteomes" id="UP000289738">
    <property type="component" value="Chromosome A04"/>
</dbReference>
<comment type="caution">
    <text evidence="2">The sequence shown here is derived from an EMBL/GenBank/DDBJ whole genome shotgun (WGS) entry which is preliminary data.</text>
</comment>
<keyword evidence="1" id="KW-0732">Signal</keyword>
<feature type="signal peptide" evidence="1">
    <location>
        <begin position="1"/>
        <end position="19"/>
    </location>
</feature>
<feature type="chain" id="PRO_5019163246" description="Knottin scorpion toxin-like domain-containing protein" evidence="1">
    <location>
        <begin position="20"/>
        <end position="81"/>
    </location>
</feature>
<proteinExistence type="predicted"/>
<evidence type="ECO:0000313" key="2">
    <source>
        <dbReference type="EMBL" id="RYR61193.1"/>
    </source>
</evidence>
<reference evidence="2 3" key="1">
    <citation type="submission" date="2019-01" db="EMBL/GenBank/DDBJ databases">
        <title>Sequencing of cultivated peanut Arachis hypogaea provides insights into genome evolution and oil improvement.</title>
        <authorList>
            <person name="Chen X."/>
        </authorList>
    </citation>
    <scope>NUCLEOTIDE SEQUENCE [LARGE SCALE GENOMIC DNA]</scope>
    <source>
        <strain evidence="3">cv. Fuhuasheng</strain>
        <tissue evidence="2">Leaves</tissue>
    </source>
</reference>
<evidence type="ECO:0008006" key="4">
    <source>
        <dbReference type="Google" id="ProtNLM"/>
    </source>
</evidence>
<protein>
    <recommendedName>
        <fullName evidence="4">Knottin scorpion toxin-like domain-containing protein</fullName>
    </recommendedName>
</protein>